<organism evidence="2 3">
    <name type="scientific">Hyphomicrobium facile</name>
    <dbReference type="NCBI Taxonomy" id="51670"/>
    <lineage>
        <taxon>Bacteria</taxon>
        <taxon>Pseudomonadati</taxon>
        <taxon>Pseudomonadota</taxon>
        <taxon>Alphaproteobacteria</taxon>
        <taxon>Hyphomicrobiales</taxon>
        <taxon>Hyphomicrobiaceae</taxon>
        <taxon>Hyphomicrobium</taxon>
    </lineage>
</organism>
<feature type="transmembrane region" description="Helical" evidence="1">
    <location>
        <begin position="101"/>
        <end position="126"/>
    </location>
</feature>
<dbReference type="STRING" id="51670.SAMN04488557_0886"/>
<dbReference type="Proteomes" id="UP000199423">
    <property type="component" value="Unassembled WGS sequence"/>
</dbReference>
<keyword evidence="1" id="KW-1133">Transmembrane helix</keyword>
<feature type="transmembrane region" description="Helical" evidence="1">
    <location>
        <begin position="56"/>
        <end position="81"/>
    </location>
</feature>
<feature type="transmembrane region" description="Helical" evidence="1">
    <location>
        <begin position="234"/>
        <end position="254"/>
    </location>
</feature>
<dbReference type="AlphaFoldDB" id="A0A1I7MZW3"/>
<keyword evidence="3" id="KW-1185">Reference proteome</keyword>
<evidence type="ECO:0000256" key="1">
    <source>
        <dbReference type="SAM" id="Phobius"/>
    </source>
</evidence>
<evidence type="ECO:0000313" key="2">
    <source>
        <dbReference type="EMBL" id="SFV27942.1"/>
    </source>
</evidence>
<reference evidence="3" key="1">
    <citation type="submission" date="2016-10" db="EMBL/GenBank/DDBJ databases">
        <authorList>
            <person name="Varghese N."/>
            <person name="Submissions S."/>
        </authorList>
    </citation>
    <scope>NUCLEOTIDE SEQUENCE [LARGE SCALE GENOMIC DNA]</scope>
    <source>
        <strain evidence="3">DSM 1565</strain>
    </source>
</reference>
<feature type="transmembrane region" description="Helical" evidence="1">
    <location>
        <begin position="20"/>
        <end position="44"/>
    </location>
</feature>
<dbReference type="OrthoDB" id="7032238at2"/>
<gene>
    <name evidence="2" type="ORF">SAMN04488557_0886</name>
</gene>
<accession>A0A1I7MZW3</accession>
<protein>
    <submittedName>
        <fullName evidence="2">Uncharacterized protein</fullName>
    </submittedName>
</protein>
<dbReference type="EMBL" id="FPCH01000001">
    <property type="protein sequence ID" value="SFV27942.1"/>
    <property type="molecule type" value="Genomic_DNA"/>
</dbReference>
<proteinExistence type="predicted"/>
<dbReference type="RefSeq" id="WP_143111326.1">
    <property type="nucleotide sequence ID" value="NZ_FPCH01000001.1"/>
</dbReference>
<sequence>MVEVIDMRETGPFLSWRGILAGAVAGSALSFVLMSLGVAGGLSLLSPWPGQSYGGLALSVAAAWALIVTIASFLIAGFVAARVRPRVGDVPPDEVEFRDGLQGLVTWGVCVLFGGLIAAGIGSAALHAGSSAIAKFSSTSSSPLSAIVSTLSTPPEGKPVTNVQLLTPEEEKTIEAVFMRSFGNEHLAPADRTLVSSIIAAKAGIPIAEAQTRVDQAYTDAIAALDKAKKATELSGLLTGIGLLIGLCAAWYGGVRGGNSRDTNVPARFRFRAF</sequence>
<evidence type="ECO:0000313" key="3">
    <source>
        <dbReference type="Proteomes" id="UP000199423"/>
    </source>
</evidence>
<keyword evidence="1" id="KW-0812">Transmembrane</keyword>
<name>A0A1I7MZW3_9HYPH</name>
<keyword evidence="1" id="KW-0472">Membrane</keyword>